<comment type="similarity">
    <text evidence="2 4">Belongs to the bacterial solute-binding protein 3 family.</text>
</comment>
<evidence type="ECO:0000256" key="2">
    <source>
        <dbReference type="ARBA" id="ARBA00010333"/>
    </source>
</evidence>
<dbReference type="Gene3D" id="3.40.190.10">
    <property type="entry name" value="Periplasmic binding protein-like II"/>
    <property type="match status" value="2"/>
</dbReference>
<dbReference type="Proteomes" id="UP000428328">
    <property type="component" value="Chromosome"/>
</dbReference>
<dbReference type="CDD" id="cd13704">
    <property type="entry name" value="PBP2_HisK"/>
    <property type="match status" value="1"/>
</dbReference>
<dbReference type="AlphaFoldDB" id="A0A6I6JJJ6"/>
<reference evidence="6 7" key="1">
    <citation type="submission" date="2019-11" db="EMBL/GenBank/DDBJ databases">
        <authorList>
            <person name="Zheng R.K."/>
            <person name="Sun C.M."/>
        </authorList>
    </citation>
    <scope>NUCLEOTIDE SEQUENCE [LARGE SCALE GENOMIC DNA]</scope>
    <source>
        <strain evidence="6 7">SRB007</strain>
    </source>
</reference>
<protein>
    <submittedName>
        <fullName evidence="6">Transporter substrate-binding domain-containing protein</fullName>
    </submittedName>
</protein>
<sequence length="257" mass="28876">MLFKNSFSHMVWLAIAALTTIFLVAGVATGEDEVLRCGLATGYPPYQFKDEKGNPAGIDVEVAKLLAKQMGVRIQFVQDSWDNVVTSLRLGRLDCICGMEINPKRRIMFEFTPPYYSRRVVVLVLARTKSVNSLEDLKWSVVAGDRHSYIERLLEKRGLKNKIRIHQTKSKDVSMQLLEEGNVLAMIAPKAVAHYLAKKHDVHIKVIEDSDPGSPVAVAVEKGNTKLMIRLQDALVKLEENGRLDAVFSKWNVSQSR</sequence>
<keyword evidence="3" id="KW-0732">Signal</keyword>
<keyword evidence="7" id="KW-1185">Reference proteome</keyword>
<evidence type="ECO:0000313" key="6">
    <source>
        <dbReference type="EMBL" id="QGY41138.1"/>
    </source>
</evidence>
<gene>
    <name evidence="6" type="ORF">GM415_13710</name>
</gene>
<evidence type="ECO:0000259" key="5">
    <source>
        <dbReference type="SMART" id="SM00062"/>
    </source>
</evidence>
<dbReference type="RefSeq" id="WP_158949111.1">
    <property type="nucleotide sequence ID" value="NZ_CP046400.1"/>
</dbReference>
<dbReference type="InterPro" id="IPR018313">
    <property type="entry name" value="SBP_3_CS"/>
</dbReference>
<dbReference type="InterPro" id="IPR001638">
    <property type="entry name" value="Solute-binding_3/MltF_N"/>
</dbReference>
<comment type="subcellular location">
    <subcellularLocation>
        <location evidence="1">Cell envelope</location>
    </subcellularLocation>
</comment>
<accession>A0A6I6JJJ6</accession>
<evidence type="ECO:0000256" key="3">
    <source>
        <dbReference type="ARBA" id="ARBA00022729"/>
    </source>
</evidence>
<dbReference type="EMBL" id="CP046400">
    <property type="protein sequence ID" value="QGY41138.1"/>
    <property type="molecule type" value="Genomic_DNA"/>
</dbReference>
<dbReference type="Pfam" id="PF00497">
    <property type="entry name" value="SBP_bac_3"/>
    <property type="match status" value="1"/>
</dbReference>
<evidence type="ECO:0000256" key="4">
    <source>
        <dbReference type="RuleBase" id="RU003744"/>
    </source>
</evidence>
<dbReference type="GO" id="GO:0030313">
    <property type="term" value="C:cell envelope"/>
    <property type="evidence" value="ECO:0007669"/>
    <property type="project" value="UniProtKB-SubCell"/>
</dbReference>
<dbReference type="PANTHER" id="PTHR35936">
    <property type="entry name" value="MEMBRANE-BOUND LYTIC MUREIN TRANSGLYCOSYLASE F"/>
    <property type="match status" value="1"/>
</dbReference>
<evidence type="ECO:0000256" key="1">
    <source>
        <dbReference type="ARBA" id="ARBA00004196"/>
    </source>
</evidence>
<dbReference type="KEGG" id="psel:GM415_13710"/>
<dbReference type="SUPFAM" id="SSF53850">
    <property type="entry name" value="Periplasmic binding protein-like II"/>
    <property type="match status" value="1"/>
</dbReference>
<organism evidence="6 7">
    <name type="scientific">Pseudodesulfovibrio cashew</name>
    <dbReference type="NCBI Taxonomy" id="2678688"/>
    <lineage>
        <taxon>Bacteria</taxon>
        <taxon>Pseudomonadati</taxon>
        <taxon>Thermodesulfobacteriota</taxon>
        <taxon>Desulfovibrionia</taxon>
        <taxon>Desulfovibrionales</taxon>
        <taxon>Desulfovibrionaceae</taxon>
    </lineage>
</organism>
<dbReference type="PROSITE" id="PS01039">
    <property type="entry name" value="SBP_BACTERIAL_3"/>
    <property type="match status" value="1"/>
</dbReference>
<feature type="domain" description="Solute-binding protein family 3/N-terminal" evidence="5">
    <location>
        <begin position="34"/>
        <end position="255"/>
    </location>
</feature>
<proteinExistence type="inferred from homology"/>
<name>A0A6I6JJJ6_9BACT</name>
<dbReference type="SMART" id="SM00062">
    <property type="entry name" value="PBPb"/>
    <property type="match status" value="1"/>
</dbReference>
<evidence type="ECO:0000313" key="7">
    <source>
        <dbReference type="Proteomes" id="UP000428328"/>
    </source>
</evidence>